<dbReference type="OrthoDB" id="1933804at2"/>
<dbReference type="STRING" id="500633.CLOHIR_01467"/>
<dbReference type="EMBL" id="ABWP01000060">
    <property type="protein sequence ID" value="EEA84841.1"/>
    <property type="molecule type" value="Genomic_DNA"/>
</dbReference>
<comment type="caution">
    <text evidence="2">The sequence shown here is derived from an EMBL/GenBank/DDBJ whole genome shotgun (WGS) entry which is preliminary data.</text>
</comment>
<evidence type="ECO:0000313" key="3">
    <source>
        <dbReference type="Proteomes" id="UP000003178"/>
    </source>
</evidence>
<feature type="coiled-coil region" evidence="1">
    <location>
        <begin position="104"/>
        <end position="131"/>
    </location>
</feature>
<reference evidence="2 3" key="1">
    <citation type="submission" date="2008-09" db="EMBL/GenBank/DDBJ databases">
        <authorList>
            <person name="Fulton L."/>
            <person name="Clifton S."/>
            <person name="Fulton B."/>
            <person name="Xu J."/>
            <person name="Minx P."/>
            <person name="Pepin K.H."/>
            <person name="Johnson M."/>
            <person name="Thiruvilangam P."/>
            <person name="Bhonagiri V."/>
            <person name="Nash W.E."/>
            <person name="Mardis E.R."/>
            <person name="Wilson R.K."/>
        </authorList>
    </citation>
    <scope>NUCLEOTIDE SEQUENCE [LARGE SCALE GENOMIC DNA]</scope>
    <source>
        <strain evidence="2 3">DSM 13275</strain>
    </source>
</reference>
<dbReference type="Proteomes" id="UP000003178">
    <property type="component" value="Unassembled WGS sequence"/>
</dbReference>
<name>B6G013_PEPHT</name>
<keyword evidence="3" id="KW-1185">Reference proteome</keyword>
<evidence type="ECO:0000313" key="2">
    <source>
        <dbReference type="EMBL" id="EEA84841.1"/>
    </source>
</evidence>
<dbReference type="RefSeq" id="WP_006440388.1">
    <property type="nucleotide sequence ID" value="NZ_DS995356.1"/>
</dbReference>
<organism evidence="2 3">
    <name type="scientific">Peptacetobacter hiranonis (strain DSM 13275 / JCM 10541 / KCTC 15199 / TO-931)</name>
    <name type="common">Clostridium hiranonis</name>
    <dbReference type="NCBI Taxonomy" id="500633"/>
    <lineage>
        <taxon>Bacteria</taxon>
        <taxon>Bacillati</taxon>
        <taxon>Bacillota</taxon>
        <taxon>Clostridia</taxon>
        <taxon>Peptostreptococcales</taxon>
        <taxon>Peptostreptococcaceae</taxon>
        <taxon>Peptacetobacter</taxon>
    </lineage>
</organism>
<reference evidence="2 3" key="2">
    <citation type="submission" date="2008-10" db="EMBL/GenBank/DDBJ databases">
        <title>Draft genome sequence of Clostridium hiranonis (DSM 13275).</title>
        <authorList>
            <person name="Sudarsanam P."/>
            <person name="Ley R."/>
            <person name="Guruge J."/>
            <person name="Turnbaugh P.J."/>
            <person name="Mahowald M."/>
            <person name="Liep D."/>
            <person name="Gordon J."/>
        </authorList>
    </citation>
    <scope>NUCLEOTIDE SEQUENCE [LARGE SCALE GENOMIC DNA]</scope>
    <source>
        <strain evidence="2 3">DSM 13275</strain>
    </source>
</reference>
<protein>
    <submittedName>
        <fullName evidence="2">Uncharacterized protein</fullName>
    </submittedName>
</protein>
<gene>
    <name evidence="2" type="ORF">CLOHIR_01467</name>
</gene>
<proteinExistence type="predicted"/>
<accession>B6G013</accession>
<evidence type="ECO:0000256" key="1">
    <source>
        <dbReference type="SAM" id="Coils"/>
    </source>
</evidence>
<sequence length="154" mass="16763">MATKTKTIGLNQYVGSDYVKMADFNADNLAIDNAFKEDRAKMKEIEDNVNGMELVDSKIRITDAQSHFTGETLDKVLDELKTDVSSIETTASGTSYTDTHTLGATDVQKAIDALATKVKALETKTQTLEQELTGQVTKLSGINTELETEIGNPV</sequence>
<dbReference type="HOGENOM" id="CLU_1701183_0_0_9"/>
<keyword evidence="1" id="KW-0175">Coiled coil</keyword>
<dbReference type="AlphaFoldDB" id="B6G013"/>